<feature type="domain" description="SET" evidence="6">
    <location>
        <begin position="15"/>
        <end position="409"/>
    </location>
</feature>
<dbReference type="GO" id="GO:0070210">
    <property type="term" value="C:Rpd3L-Expanded complex"/>
    <property type="evidence" value="ECO:0007669"/>
    <property type="project" value="TreeGrafter"/>
</dbReference>
<dbReference type="InterPro" id="IPR001965">
    <property type="entry name" value="Znf_PHD"/>
</dbReference>
<keyword evidence="8" id="KW-1185">Reference proteome</keyword>
<dbReference type="Gene3D" id="3.30.40.10">
    <property type="entry name" value="Zinc/RING finger domain, C3HC4 (zinc finger)"/>
    <property type="match status" value="1"/>
</dbReference>
<keyword evidence="3" id="KW-0862">Zinc</keyword>
<dbReference type="SUPFAM" id="SSF57903">
    <property type="entry name" value="FYVE/PHD zinc finger"/>
    <property type="match status" value="1"/>
</dbReference>
<accession>A0A9P4Y6P5</accession>
<dbReference type="GO" id="GO:0006355">
    <property type="term" value="P:regulation of DNA-templated transcription"/>
    <property type="evidence" value="ECO:0007669"/>
    <property type="project" value="TreeGrafter"/>
</dbReference>
<dbReference type="GO" id="GO:0034967">
    <property type="term" value="C:Set3 complex"/>
    <property type="evidence" value="ECO:0007669"/>
    <property type="project" value="TreeGrafter"/>
</dbReference>
<feature type="compositionally biased region" description="Basic residues" evidence="5">
    <location>
        <begin position="122"/>
        <end position="136"/>
    </location>
</feature>
<dbReference type="InterPro" id="IPR019787">
    <property type="entry name" value="Znf_PHD-finger"/>
</dbReference>
<dbReference type="SMART" id="SM00317">
    <property type="entry name" value="SET"/>
    <property type="match status" value="1"/>
</dbReference>
<feature type="region of interest" description="Disordered" evidence="5">
    <location>
        <begin position="735"/>
        <end position="787"/>
    </location>
</feature>
<dbReference type="InterPro" id="IPR001214">
    <property type="entry name" value="SET_dom"/>
</dbReference>
<dbReference type="GO" id="GO:0008270">
    <property type="term" value="F:zinc ion binding"/>
    <property type="evidence" value="ECO:0007669"/>
    <property type="project" value="UniProtKB-KW"/>
</dbReference>
<dbReference type="InterPro" id="IPR013083">
    <property type="entry name" value="Znf_RING/FYVE/PHD"/>
</dbReference>
<proteinExistence type="predicted"/>
<organism evidence="7 8">
    <name type="scientific">Cryphonectria parasitica (strain ATCC 38755 / EP155)</name>
    <dbReference type="NCBI Taxonomy" id="660469"/>
    <lineage>
        <taxon>Eukaryota</taxon>
        <taxon>Fungi</taxon>
        <taxon>Dikarya</taxon>
        <taxon>Ascomycota</taxon>
        <taxon>Pezizomycotina</taxon>
        <taxon>Sordariomycetes</taxon>
        <taxon>Sordariomycetidae</taxon>
        <taxon>Diaporthales</taxon>
        <taxon>Cryphonectriaceae</taxon>
        <taxon>Cryphonectria-Endothia species complex</taxon>
        <taxon>Cryphonectria</taxon>
    </lineage>
</organism>
<dbReference type="PANTHER" id="PTHR46462">
    <property type="entry name" value="UPSET, ISOFORM A"/>
    <property type="match status" value="1"/>
</dbReference>
<keyword evidence="1" id="KW-0479">Metal-binding</keyword>
<dbReference type="Pfam" id="PF00856">
    <property type="entry name" value="SET"/>
    <property type="match status" value="1"/>
</dbReference>
<evidence type="ECO:0000256" key="5">
    <source>
        <dbReference type="SAM" id="MobiDB-lite"/>
    </source>
</evidence>
<feature type="compositionally biased region" description="Basic and acidic residues" evidence="5">
    <location>
        <begin position="520"/>
        <end position="535"/>
    </location>
</feature>
<evidence type="ECO:0000256" key="2">
    <source>
        <dbReference type="ARBA" id="ARBA00022771"/>
    </source>
</evidence>
<name>A0A9P4Y6P5_CRYP1</name>
<feature type="compositionally biased region" description="Basic residues" evidence="5">
    <location>
        <begin position="488"/>
        <end position="502"/>
    </location>
</feature>
<feature type="region of interest" description="Disordered" evidence="5">
    <location>
        <begin position="649"/>
        <end position="673"/>
    </location>
</feature>
<evidence type="ECO:0000256" key="3">
    <source>
        <dbReference type="ARBA" id="ARBA00022833"/>
    </source>
</evidence>
<dbReference type="GO" id="GO:0006325">
    <property type="term" value="P:chromatin organization"/>
    <property type="evidence" value="ECO:0007669"/>
    <property type="project" value="UniProtKB-KW"/>
</dbReference>
<dbReference type="Pfam" id="PF00628">
    <property type="entry name" value="PHD"/>
    <property type="match status" value="1"/>
</dbReference>
<sequence>MTDNLATPSTLPAPSSLTVYPFDKPSSKDATLKVKPKKEEDSIQCICDFSGDDGNTIFCEECKTWQHIACYYPGRETEALEEEFRHSCADCEPRELDKRKAVERMMQVKLGIQPLDCEIHDKKAKKPPSKSHKKKIKPNDLHLNGHLGTDGHKHGSPPDHPPTKKAKTSHKSSHSVSAAPASRRSPSHSAPKANHHGHPLSPATTPPDVLADFEFSAYTPRFLSLYDDPVEIVDTNTIATLKTTDRMSLWSRPEGAAMFRQDTRAEFDEVVQRKTPSPLQPPLRVERRELHVSKDIVLSMPHLVTSSPVDQQVPMIELNGLVGLQKDYCDDSNNRYKELSAPLPFVFFPSHIPLYIDTRREGSNARYVRRSCRPNARLLTYLSDDSDWHFWLVSERPIDANEEVTVGWDISLLPPYRARLERLLNHSGEEANEHSATDVVADMEQSEYDALSHSITSVTMEYGGCACDLGSHCAFARFDRPYHDKSQHRPNAPKRKRAKSKAHTISPTSTSQATNSRAASENHLDEMPDHDHHSSAESSRSKPPSRDRTPARLGSFDTLGILTEPTNRDKRKVQIAENLFQKSAQEEQLPRKKKKSVDAPAALSNASRSKNRSSTSHASERINGTDTGTSGSKVVSPVSIASRALADTTPNVLMRHPSAASVSPRRSPSSTLSSYCDAAVQTEAVAVKYPFQQPAQPRPPRRRIISLTTRLMLQKQRVTSSPPEPSSAMDLDTLVTTKSPQGSPTSVLKQTSLSSPTSTGDDAPMPDADSITIADDTGLSQTNGADTTVPIKVKSPELRVQMPPVPIFTSPPSAAAISTPVSSHGSMVHSPFSATNLANPFAPPAVNGVAAHPSPIKKKMSLSEYKNKANKAAA</sequence>
<gene>
    <name evidence="7" type="ORF">M406DRAFT_80190</name>
</gene>
<dbReference type="OrthoDB" id="1928087at2759"/>
<feature type="region of interest" description="Disordered" evidence="5">
    <location>
        <begin position="117"/>
        <end position="205"/>
    </location>
</feature>
<dbReference type="InterPro" id="IPR011011">
    <property type="entry name" value="Znf_FYVE_PHD"/>
</dbReference>
<feature type="compositionally biased region" description="Low complexity" evidence="5">
    <location>
        <begin position="174"/>
        <end position="192"/>
    </location>
</feature>
<feature type="compositionally biased region" description="Polar residues" evidence="5">
    <location>
        <begin position="735"/>
        <end position="760"/>
    </location>
</feature>
<dbReference type="PROSITE" id="PS50280">
    <property type="entry name" value="SET"/>
    <property type="match status" value="1"/>
</dbReference>
<feature type="non-terminal residue" evidence="7">
    <location>
        <position position="874"/>
    </location>
</feature>
<dbReference type="SMART" id="SM00249">
    <property type="entry name" value="PHD"/>
    <property type="match status" value="1"/>
</dbReference>
<dbReference type="InterPro" id="IPR046341">
    <property type="entry name" value="SET_dom_sf"/>
</dbReference>
<keyword evidence="2" id="KW-0863">Zinc-finger</keyword>
<evidence type="ECO:0000259" key="6">
    <source>
        <dbReference type="PROSITE" id="PS50280"/>
    </source>
</evidence>
<comment type="caution">
    <text evidence="7">The sequence shown here is derived from an EMBL/GenBank/DDBJ whole genome shotgun (WGS) entry which is preliminary data.</text>
</comment>
<feature type="compositionally biased region" description="Polar residues" evidence="5">
    <location>
        <begin position="503"/>
        <end position="519"/>
    </location>
</feature>
<evidence type="ECO:0000313" key="7">
    <source>
        <dbReference type="EMBL" id="KAF3767716.1"/>
    </source>
</evidence>
<dbReference type="AlphaFoldDB" id="A0A9P4Y6P5"/>
<feature type="compositionally biased region" description="Basic residues" evidence="5">
    <location>
        <begin position="163"/>
        <end position="173"/>
    </location>
</feature>
<evidence type="ECO:0000256" key="1">
    <source>
        <dbReference type="ARBA" id="ARBA00022723"/>
    </source>
</evidence>
<dbReference type="PANTHER" id="PTHR46462:SF3">
    <property type="entry name" value="UPSET, ISOFORM A"/>
    <property type="match status" value="1"/>
</dbReference>
<reference evidence="7" key="1">
    <citation type="journal article" date="2020" name="Phytopathology">
        <title>Genome sequence of the chestnut blight fungus Cryphonectria parasitica EP155: A fundamental resource for an archetypical invasive plant pathogen.</title>
        <authorList>
            <person name="Crouch J.A."/>
            <person name="Dawe A."/>
            <person name="Aerts A."/>
            <person name="Barry K."/>
            <person name="Churchill A.C.L."/>
            <person name="Grimwood J."/>
            <person name="Hillman B."/>
            <person name="Milgroom M.G."/>
            <person name="Pangilinan J."/>
            <person name="Smith M."/>
            <person name="Salamov A."/>
            <person name="Schmutz J."/>
            <person name="Yadav J."/>
            <person name="Grigoriev I.V."/>
            <person name="Nuss D."/>
        </authorList>
    </citation>
    <scope>NUCLEOTIDE SEQUENCE</scope>
    <source>
        <strain evidence="7">EP155</strain>
    </source>
</reference>
<protein>
    <recommendedName>
        <fullName evidence="6">SET domain-containing protein</fullName>
    </recommendedName>
</protein>
<dbReference type="Proteomes" id="UP000803844">
    <property type="component" value="Unassembled WGS sequence"/>
</dbReference>
<dbReference type="SUPFAM" id="SSF82199">
    <property type="entry name" value="SET domain"/>
    <property type="match status" value="1"/>
</dbReference>
<evidence type="ECO:0000313" key="8">
    <source>
        <dbReference type="Proteomes" id="UP000803844"/>
    </source>
</evidence>
<dbReference type="RefSeq" id="XP_040778677.1">
    <property type="nucleotide sequence ID" value="XM_040925999.1"/>
</dbReference>
<dbReference type="Gene3D" id="2.170.270.10">
    <property type="entry name" value="SET domain"/>
    <property type="match status" value="1"/>
</dbReference>
<keyword evidence="4" id="KW-0156">Chromatin regulator</keyword>
<dbReference type="GeneID" id="63843128"/>
<feature type="region of interest" description="Disordered" evidence="5">
    <location>
        <begin position="483"/>
        <end position="572"/>
    </location>
</feature>
<evidence type="ECO:0000256" key="4">
    <source>
        <dbReference type="ARBA" id="ARBA00022853"/>
    </source>
</evidence>
<feature type="region of interest" description="Disordered" evidence="5">
    <location>
        <begin position="584"/>
        <end position="635"/>
    </location>
</feature>
<dbReference type="EMBL" id="MU032346">
    <property type="protein sequence ID" value="KAF3767716.1"/>
    <property type="molecule type" value="Genomic_DNA"/>
</dbReference>
<feature type="compositionally biased region" description="Low complexity" evidence="5">
    <location>
        <begin position="657"/>
        <end position="673"/>
    </location>
</feature>
<feature type="compositionally biased region" description="Polar residues" evidence="5">
    <location>
        <begin position="604"/>
        <end position="633"/>
    </location>
</feature>